<dbReference type="Proteomes" id="UP000184512">
    <property type="component" value="Unassembled WGS sequence"/>
</dbReference>
<dbReference type="PANTHER" id="PTHR46233:SF4">
    <property type="entry name" value="METALLO-BETA-LACTAMASE DOMAIN-CONTAINING PROTEIN"/>
    <property type="match status" value="1"/>
</dbReference>
<evidence type="ECO:0000313" key="3">
    <source>
        <dbReference type="Proteomes" id="UP000184512"/>
    </source>
</evidence>
<dbReference type="AlphaFoldDB" id="A0A1M6B657"/>
<name>A0A1M6B657_9ACTN</name>
<proteinExistence type="predicted"/>
<dbReference type="InterPro" id="IPR001279">
    <property type="entry name" value="Metallo-B-lactamas"/>
</dbReference>
<dbReference type="Gene3D" id="3.60.15.10">
    <property type="entry name" value="Ribonuclease Z/Hydroxyacylglutathione hydrolase-like"/>
    <property type="match status" value="1"/>
</dbReference>
<dbReference type="EMBL" id="FQZG01000006">
    <property type="protein sequence ID" value="SHI44222.1"/>
    <property type="molecule type" value="Genomic_DNA"/>
</dbReference>
<dbReference type="CDD" id="cd06262">
    <property type="entry name" value="metallo-hydrolase-like_MBL-fold"/>
    <property type="match status" value="1"/>
</dbReference>
<dbReference type="SMART" id="SM00849">
    <property type="entry name" value="Lactamase_B"/>
    <property type="match status" value="1"/>
</dbReference>
<dbReference type="RefSeq" id="WP_073185851.1">
    <property type="nucleotide sequence ID" value="NZ_FQZG01000006.1"/>
</dbReference>
<dbReference type="SUPFAM" id="SSF56281">
    <property type="entry name" value="Metallo-hydrolase/oxidoreductase"/>
    <property type="match status" value="1"/>
</dbReference>
<dbReference type="STRING" id="1123357.SAMN02745244_00353"/>
<sequence length="207" mass="21892">MNAHIERLVTAGNVDPGGPPVHENNVWFVGDDRQVIVVDPAHDADAVARAVGGRRVVATLLTHGHWDHVRAVLDFAKLVGGPVFLHPADVELWRQSHDDAGFEPIGDGQVFDVAGVSLEARHTPGHTPGSTSFVAAGLGAVFTGDTLFEGGPGATRWDYSSFPGIIESIRTRLLTLPADTVVNTGHGPSTTIGAEAPHLGEWVARGW</sequence>
<dbReference type="OrthoDB" id="2971563at2"/>
<evidence type="ECO:0000259" key="1">
    <source>
        <dbReference type="SMART" id="SM00849"/>
    </source>
</evidence>
<protein>
    <submittedName>
        <fullName evidence="2">Glyoxylase, beta-lactamase superfamily II</fullName>
    </submittedName>
</protein>
<dbReference type="PANTHER" id="PTHR46233">
    <property type="entry name" value="HYDROXYACYLGLUTATHIONE HYDROLASE GLOC"/>
    <property type="match status" value="1"/>
</dbReference>
<accession>A0A1M6B657</accession>
<evidence type="ECO:0000313" key="2">
    <source>
        <dbReference type="EMBL" id="SHI44222.1"/>
    </source>
</evidence>
<keyword evidence="3" id="KW-1185">Reference proteome</keyword>
<dbReference type="Pfam" id="PF00753">
    <property type="entry name" value="Lactamase_B"/>
    <property type="match status" value="1"/>
</dbReference>
<dbReference type="InterPro" id="IPR051453">
    <property type="entry name" value="MBL_Glyoxalase_II"/>
</dbReference>
<dbReference type="InterPro" id="IPR036866">
    <property type="entry name" value="RibonucZ/Hydroxyglut_hydro"/>
</dbReference>
<organism evidence="2 3">
    <name type="scientific">Tessaracoccus bendigoensis DSM 12906</name>
    <dbReference type="NCBI Taxonomy" id="1123357"/>
    <lineage>
        <taxon>Bacteria</taxon>
        <taxon>Bacillati</taxon>
        <taxon>Actinomycetota</taxon>
        <taxon>Actinomycetes</taxon>
        <taxon>Propionibacteriales</taxon>
        <taxon>Propionibacteriaceae</taxon>
        <taxon>Tessaracoccus</taxon>
    </lineage>
</organism>
<feature type="domain" description="Metallo-beta-lactamase" evidence="1">
    <location>
        <begin position="23"/>
        <end position="186"/>
    </location>
</feature>
<reference evidence="2 3" key="1">
    <citation type="submission" date="2016-11" db="EMBL/GenBank/DDBJ databases">
        <authorList>
            <person name="Jaros S."/>
            <person name="Januszkiewicz K."/>
            <person name="Wedrychowicz H."/>
        </authorList>
    </citation>
    <scope>NUCLEOTIDE SEQUENCE [LARGE SCALE GENOMIC DNA]</scope>
    <source>
        <strain evidence="2 3">DSM 12906</strain>
    </source>
</reference>
<gene>
    <name evidence="2" type="ORF">SAMN02745244_00353</name>
</gene>